<accession>A0ABV1TMY7</accession>
<evidence type="ECO:0000313" key="1">
    <source>
        <dbReference type="EMBL" id="MER6271386.1"/>
    </source>
</evidence>
<organism evidence="1 2">
    <name type="scientific">Streptomyces sp. 900105755</name>
    <dbReference type="NCBI Taxonomy" id="3154389"/>
    <lineage>
        <taxon>Bacteria</taxon>
        <taxon>Bacillati</taxon>
        <taxon>Actinomycetota</taxon>
        <taxon>Actinomycetes</taxon>
        <taxon>Kitasatosporales</taxon>
        <taxon>Streptomycetaceae</taxon>
        <taxon>Streptomyces</taxon>
    </lineage>
</organism>
<protein>
    <submittedName>
        <fullName evidence="1">Uncharacterized protein</fullName>
    </submittedName>
</protein>
<evidence type="ECO:0000313" key="2">
    <source>
        <dbReference type="Proteomes" id="UP001490365"/>
    </source>
</evidence>
<reference evidence="1 2" key="1">
    <citation type="submission" date="2024-06" db="EMBL/GenBank/DDBJ databases">
        <title>The Natural Products Discovery Center: Release of the First 8490 Sequenced Strains for Exploring Actinobacteria Biosynthetic Diversity.</title>
        <authorList>
            <person name="Kalkreuter E."/>
            <person name="Kautsar S.A."/>
            <person name="Yang D."/>
            <person name="Bader C.D."/>
            <person name="Teijaro C.N."/>
            <person name="Fluegel L."/>
            <person name="Davis C.M."/>
            <person name="Simpson J.R."/>
            <person name="Lauterbach L."/>
            <person name="Steele A.D."/>
            <person name="Gui C."/>
            <person name="Meng S."/>
            <person name="Li G."/>
            <person name="Viehrig K."/>
            <person name="Ye F."/>
            <person name="Su P."/>
            <person name="Kiefer A.F."/>
            <person name="Nichols A."/>
            <person name="Cepeda A.J."/>
            <person name="Yan W."/>
            <person name="Fan B."/>
            <person name="Jiang Y."/>
            <person name="Adhikari A."/>
            <person name="Zheng C.-J."/>
            <person name="Schuster L."/>
            <person name="Cowan T.M."/>
            <person name="Smanski M.J."/>
            <person name="Chevrette M.G."/>
            <person name="De Carvalho L.P.S."/>
            <person name="Shen B."/>
        </authorList>
    </citation>
    <scope>NUCLEOTIDE SEQUENCE [LARGE SCALE GENOMIC DNA]</scope>
    <source>
        <strain evidence="1 2">NPDC001694</strain>
    </source>
</reference>
<sequence length="101" mass="10675">MRGGSITSSSPALVEGEVVLQGDEVVRALLTAVAALEDLVKVGPDSPMALSTLEEIAFELGRMGSGEGRRFLDVLDRVAAAEPDRAAWIRDVPSALGLEWI</sequence>
<dbReference type="EMBL" id="JBEOZM010000016">
    <property type="protein sequence ID" value="MER6271386.1"/>
    <property type="molecule type" value="Genomic_DNA"/>
</dbReference>
<dbReference type="Proteomes" id="UP001490365">
    <property type="component" value="Unassembled WGS sequence"/>
</dbReference>
<comment type="caution">
    <text evidence="1">The sequence shown here is derived from an EMBL/GenBank/DDBJ whole genome shotgun (WGS) entry which is preliminary data.</text>
</comment>
<name>A0ABV1TMY7_9ACTN</name>
<proteinExistence type="predicted"/>
<dbReference type="RefSeq" id="WP_351959768.1">
    <property type="nucleotide sequence ID" value="NZ_JBEOZM010000016.1"/>
</dbReference>
<keyword evidence="2" id="KW-1185">Reference proteome</keyword>
<gene>
    <name evidence="1" type="ORF">ABT211_29445</name>
</gene>